<dbReference type="InterPro" id="IPR027417">
    <property type="entry name" value="P-loop_NTPase"/>
</dbReference>
<sequence>MKTFFLHIGPYKTGTTALQVFFAQNMHALQARGITYLPLGLIDQARQGKITAGNGAFVARSLLPSGHEMSLANKRKAIFSDLQHKLQSLDTKAALLSSEFFCDVNRTDMTRFKDFLSKAGFQLHILMCVREQASYLESYYIQRVKRHHQTQKPVQYFADAPYKTIEHLHYGSYAENLGKIVGQSNISVCRYPQENIFDTFCNMMGTSLDGLSIPDRQVNVSLSPENLAIMIELNKFKPRQSISDQIVASEVVAQGGKKSEKRTILSPEIRDQIRTYFQAENDKLSDLAFGGAPCFTDKDKEYADLDMIRDALDIQSIIDLFGGLVIAQEDRLSRLENTVRKLIKP</sequence>
<name>A0A919AVD8_9PROT</name>
<proteinExistence type="predicted"/>
<dbReference type="SUPFAM" id="SSF52540">
    <property type="entry name" value="P-loop containing nucleoside triphosphate hydrolases"/>
    <property type="match status" value="1"/>
</dbReference>
<keyword evidence="2" id="KW-1185">Reference proteome</keyword>
<reference evidence="1" key="2">
    <citation type="submission" date="2020-09" db="EMBL/GenBank/DDBJ databases">
        <authorList>
            <person name="Sun Q."/>
            <person name="Kim S."/>
        </authorList>
    </citation>
    <scope>NUCLEOTIDE SEQUENCE</scope>
    <source>
        <strain evidence="1">KCTC 42590</strain>
    </source>
</reference>
<evidence type="ECO:0008006" key="3">
    <source>
        <dbReference type="Google" id="ProtNLM"/>
    </source>
</evidence>
<protein>
    <recommendedName>
        <fullName evidence="3">Sulfotransferase family protein</fullName>
    </recommendedName>
</protein>
<comment type="caution">
    <text evidence="1">The sequence shown here is derived from an EMBL/GenBank/DDBJ whole genome shotgun (WGS) entry which is preliminary data.</text>
</comment>
<reference evidence="1" key="1">
    <citation type="journal article" date="2014" name="Int. J. Syst. Evol. Microbiol.">
        <title>Complete genome sequence of Corynebacterium casei LMG S-19264T (=DSM 44701T), isolated from a smear-ripened cheese.</title>
        <authorList>
            <consortium name="US DOE Joint Genome Institute (JGI-PGF)"/>
            <person name="Walter F."/>
            <person name="Albersmeier A."/>
            <person name="Kalinowski J."/>
            <person name="Ruckert C."/>
        </authorList>
    </citation>
    <scope>NUCLEOTIDE SEQUENCE</scope>
    <source>
        <strain evidence="1">KCTC 42590</strain>
    </source>
</reference>
<evidence type="ECO:0000313" key="1">
    <source>
        <dbReference type="EMBL" id="GHF25010.1"/>
    </source>
</evidence>
<dbReference type="EMBL" id="BNCI01000002">
    <property type="protein sequence ID" value="GHF25010.1"/>
    <property type="molecule type" value="Genomic_DNA"/>
</dbReference>
<evidence type="ECO:0000313" key="2">
    <source>
        <dbReference type="Proteomes" id="UP000630923"/>
    </source>
</evidence>
<dbReference type="Gene3D" id="3.40.50.300">
    <property type="entry name" value="P-loop containing nucleotide triphosphate hydrolases"/>
    <property type="match status" value="1"/>
</dbReference>
<organism evidence="1 2">
    <name type="scientific">Kordiimonas sediminis</name>
    <dbReference type="NCBI Taxonomy" id="1735581"/>
    <lineage>
        <taxon>Bacteria</taxon>
        <taxon>Pseudomonadati</taxon>
        <taxon>Pseudomonadota</taxon>
        <taxon>Alphaproteobacteria</taxon>
        <taxon>Kordiimonadales</taxon>
        <taxon>Kordiimonadaceae</taxon>
        <taxon>Kordiimonas</taxon>
    </lineage>
</organism>
<dbReference type="Proteomes" id="UP000630923">
    <property type="component" value="Unassembled WGS sequence"/>
</dbReference>
<gene>
    <name evidence="1" type="ORF">GCM10017044_19730</name>
</gene>
<dbReference type="RefSeq" id="WP_191252466.1">
    <property type="nucleotide sequence ID" value="NZ_BNCI01000002.1"/>
</dbReference>
<accession>A0A919AVD8</accession>
<dbReference type="AlphaFoldDB" id="A0A919AVD8"/>